<proteinExistence type="predicted"/>
<dbReference type="EMBL" id="JABEPP010000006">
    <property type="protein sequence ID" value="NNM74545.1"/>
    <property type="molecule type" value="Genomic_DNA"/>
</dbReference>
<keyword evidence="1" id="KW-0175">Coiled coil</keyword>
<dbReference type="RefSeq" id="WP_171220017.1">
    <property type="nucleotide sequence ID" value="NZ_JABEPP010000006.1"/>
</dbReference>
<feature type="transmembrane region" description="Helical" evidence="2">
    <location>
        <begin position="393"/>
        <end position="414"/>
    </location>
</feature>
<dbReference type="GO" id="GO:0005886">
    <property type="term" value="C:plasma membrane"/>
    <property type="evidence" value="ECO:0007669"/>
    <property type="project" value="TreeGrafter"/>
</dbReference>
<dbReference type="GO" id="GO:0004713">
    <property type="term" value="F:protein tyrosine kinase activity"/>
    <property type="evidence" value="ECO:0007669"/>
    <property type="project" value="TreeGrafter"/>
</dbReference>
<keyword evidence="4" id="KW-1185">Reference proteome</keyword>
<dbReference type="AlphaFoldDB" id="A0A849IE95"/>
<dbReference type="InterPro" id="IPR050445">
    <property type="entry name" value="Bact_polysacc_biosynth/exp"/>
</dbReference>
<comment type="caution">
    <text evidence="3">The sequence shown here is derived from an EMBL/GenBank/DDBJ whole genome shotgun (WGS) entry which is preliminary data.</text>
</comment>
<organism evidence="3 4">
    <name type="scientific">Enterovirga aerilata</name>
    <dbReference type="NCBI Taxonomy" id="2730920"/>
    <lineage>
        <taxon>Bacteria</taxon>
        <taxon>Pseudomonadati</taxon>
        <taxon>Pseudomonadota</taxon>
        <taxon>Alphaproteobacteria</taxon>
        <taxon>Hyphomicrobiales</taxon>
        <taxon>Methylobacteriaceae</taxon>
        <taxon>Enterovirga</taxon>
    </lineage>
</organism>
<keyword evidence="2" id="KW-0812">Transmembrane</keyword>
<evidence type="ECO:0000313" key="4">
    <source>
        <dbReference type="Proteomes" id="UP000564885"/>
    </source>
</evidence>
<protein>
    <submittedName>
        <fullName evidence="3">Lipopolysaccharide biosynthesis protein</fullName>
    </submittedName>
</protein>
<name>A0A849IE95_9HYPH</name>
<evidence type="ECO:0000256" key="1">
    <source>
        <dbReference type="SAM" id="Coils"/>
    </source>
</evidence>
<keyword evidence="2" id="KW-1133">Transmembrane helix</keyword>
<feature type="coiled-coil region" evidence="1">
    <location>
        <begin position="224"/>
        <end position="251"/>
    </location>
</feature>
<dbReference type="PANTHER" id="PTHR32309:SF13">
    <property type="entry name" value="FERRIC ENTEROBACTIN TRANSPORT PROTEIN FEPE"/>
    <property type="match status" value="1"/>
</dbReference>
<accession>A0A849IE95</accession>
<dbReference type="PANTHER" id="PTHR32309">
    <property type="entry name" value="TYROSINE-PROTEIN KINASE"/>
    <property type="match status" value="1"/>
</dbReference>
<sequence length="420" mass="45872">MSVEPITSPVRVPAAQRAQKVSESLSEAARRLRFATGGRSPVPTTHRARRNRQIARLVTWLGFLAFVAVPTLASTLYFGLIASDQYVAEARFAVRSGAMAGLDALSSLTGIPSIQVIQDTQVVTNYIESRALVELLAEKADLRGRYSVPEADFYARLNPDKPIERIVKYWNSMSHVAIEMPGGIVVLTVRAFRPDDAVALANAVVDASEQLVNDMNDRARRDAVADAERELQLAAGRLSQARAALEVARNQEGIIDAPTEAKKTDALISALRAQQLEFEQQYAVARKSVSDDAPQMRNLRARIDATARQVEKLQAELTTRPRGDTAGPVLTSSMTRLSALELERQIAQTQYTNAAAALERARLASLSKQIYLTSFVRPAAAEEARYPRRALNISVTLGAGLLAWVSFLGLANVARARIGR</sequence>
<gene>
    <name evidence="3" type="ORF">HJG44_19480</name>
</gene>
<dbReference type="Proteomes" id="UP000564885">
    <property type="component" value="Unassembled WGS sequence"/>
</dbReference>
<feature type="transmembrane region" description="Helical" evidence="2">
    <location>
        <begin position="57"/>
        <end position="80"/>
    </location>
</feature>
<evidence type="ECO:0000256" key="2">
    <source>
        <dbReference type="SAM" id="Phobius"/>
    </source>
</evidence>
<keyword evidence="2" id="KW-0472">Membrane</keyword>
<evidence type="ECO:0000313" key="3">
    <source>
        <dbReference type="EMBL" id="NNM74545.1"/>
    </source>
</evidence>
<reference evidence="3 4" key="1">
    <citation type="submission" date="2020-04" db="EMBL/GenBank/DDBJ databases">
        <title>Enterovirga sp. isolate from soil.</title>
        <authorList>
            <person name="Chea S."/>
            <person name="Kim D.-U."/>
        </authorList>
    </citation>
    <scope>NUCLEOTIDE SEQUENCE [LARGE SCALE GENOMIC DNA]</scope>
    <source>
        <strain evidence="3 4">DB1703</strain>
    </source>
</reference>